<dbReference type="InterPro" id="IPR008207">
    <property type="entry name" value="Sig_transdc_His_kin_Hpt_dom"/>
</dbReference>
<dbReference type="Pfam" id="PF00512">
    <property type="entry name" value="HisKA"/>
    <property type="match status" value="1"/>
</dbReference>
<evidence type="ECO:0000259" key="19">
    <source>
        <dbReference type="PROSITE" id="PS50894"/>
    </source>
</evidence>
<dbReference type="Pfam" id="PF02518">
    <property type="entry name" value="HATPase_c"/>
    <property type="match status" value="1"/>
</dbReference>
<dbReference type="InterPro" id="IPR011006">
    <property type="entry name" value="CheY-like_superfamily"/>
</dbReference>
<feature type="modified residue" description="4-aspartylphosphate" evidence="13">
    <location>
        <position position="670"/>
    </location>
</feature>
<keyword evidence="7" id="KW-0547">Nucleotide-binding</keyword>
<dbReference type="AlphaFoldDB" id="A0A2P8G870"/>
<dbReference type="CDD" id="cd16922">
    <property type="entry name" value="HATPase_EvgS-ArcB-TorS-like"/>
    <property type="match status" value="1"/>
</dbReference>
<comment type="caution">
    <text evidence="20">The sequence shown here is derived from an EMBL/GenBank/DDBJ whole genome shotgun (WGS) entry which is preliminary data.</text>
</comment>
<dbReference type="InterPro" id="IPR003661">
    <property type="entry name" value="HisK_dim/P_dom"/>
</dbReference>
<feature type="domain" description="Histidine kinase" evidence="15">
    <location>
        <begin position="375"/>
        <end position="597"/>
    </location>
</feature>
<keyword evidence="21" id="KW-1185">Reference proteome</keyword>
<dbReference type="Pfam" id="PF05227">
    <property type="entry name" value="CHASE3"/>
    <property type="match status" value="1"/>
</dbReference>
<dbReference type="PROSITE" id="PS50894">
    <property type="entry name" value="HPT"/>
    <property type="match status" value="1"/>
</dbReference>
<feature type="domain" description="PAS" evidence="17">
    <location>
        <begin position="225"/>
        <end position="265"/>
    </location>
</feature>
<keyword evidence="9 14" id="KW-1133">Transmembrane helix</keyword>
<dbReference type="PROSITE" id="PS50113">
    <property type="entry name" value="PAC"/>
    <property type="match status" value="1"/>
</dbReference>
<comment type="subcellular location">
    <subcellularLocation>
        <location evidence="2">Cell membrane</location>
        <topology evidence="2">Multi-pass membrane protein</topology>
    </subcellularLocation>
</comment>
<dbReference type="FunFam" id="3.30.565.10:FF:000010">
    <property type="entry name" value="Sensor histidine kinase RcsC"/>
    <property type="match status" value="1"/>
</dbReference>
<dbReference type="PANTHER" id="PTHR45339">
    <property type="entry name" value="HYBRID SIGNAL TRANSDUCTION HISTIDINE KINASE J"/>
    <property type="match status" value="1"/>
</dbReference>
<evidence type="ECO:0000256" key="7">
    <source>
        <dbReference type="ARBA" id="ARBA00022741"/>
    </source>
</evidence>
<evidence type="ECO:0000256" key="12">
    <source>
        <dbReference type="PROSITE-ProRule" id="PRU00110"/>
    </source>
</evidence>
<dbReference type="NCBIfam" id="TIGR00229">
    <property type="entry name" value="sensory_box"/>
    <property type="match status" value="1"/>
</dbReference>
<evidence type="ECO:0000256" key="13">
    <source>
        <dbReference type="PROSITE-ProRule" id="PRU00169"/>
    </source>
</evidence>
<dbReference type="InterPro" id="IPR036890">
    <property type="entry name" value="HATPase_C_sf"/>
</dbReference>
<dbReference type="InterPro" id="IPR007891">
    <property type="entry name" value="CHASE3"/>
</dbReference>
<dbReference type="InterPro" id="IPR003594">
    <property type="entry name" value="HATPase_dom"/>
</dbReference>
<feature type="domain" description="HPt" evidence="19">
    <location>
        <begin position="775"/>
        <end position="869"/>
    </location>
</feature>
<name>A0A2P8G870_9BACT</name>
<dbReference type="GO" id="GO:0005886">
    <property type="term" value="C:plasma membrane"/>
    <property type="evidence" value="ECO:0007669"/>
    <property type="project" value="UniProtKB-SubCell"/>
</dbReference>
<dbReference type="CDD" id="cd00082">
    <property type="entry name" value="HisKA"/>
    <property type="match status" value="1"/>
</dbReference>
<dbReference type="GO" id="GO:0000155">
    <property type="term" value="F:phosphorelay sensor kinase activity"/>
    <property type="evidence" value="ECO:0007669"/>
    <property type="project" value="InterPro"/>
</dbReference>
<feature type="domain" description="Response regulatory" evidence="16">
    <location>
        <begin position="621"/>
        <end position="736"/>
    </location>
</feature>
<feature type="modified residue" description="Phosphohistidine" evidence="12">
    <location>
        <position position="814"/>
    </location>
</feature>
<evidence type="ECO:0000256" key="8">
    <source>
        <dbReference type="ARBA" id="ARBA00022840"/>
    </source>
</evidence>
<dbReference type="InterPro" id="IPR000700">
    <property type="entry name" value="PAS-assoc_C"/>
</dbReference>
<evidence type="ECO:0000259" key="18">
    <source>
        <dbReference type="PROSITE" id="PS50113"/>
    </source>
</evidence>
<evidence type="ECO:0000256" key="11">
    <source>
        <dbReference type="ARBA" id="ARBA00023136"/>
    </source>
</evidence>
<dbReference type="Gene3D" id="3.40.50.2300">
    <property type="match status" value="1"/>
</dbReference>
<dbReference type="SMART" id="SM00448">
    <property type="entry name" value="REC"/>
    <property type="match status" value="1"/>
</dbReference>
<evidence type="ECO:0000313" key="20">
    <source>
        <dbReference type="EMBL" id="PSL30173.1"/>
    </source>
</evidence>
<dbReference type="PROSITE" id="PS50109">
    <property type="entry name" value="HIS_KIN"/>
    <property type="match status" value="1"/>
</dbReference>
<dbReference type="SUPFAM" id="SSF52172">
    <property type="entry name" value="CheY-like"/>
    <property type="match status" value="1"/>
</dbReference>
<evidence type="ECO:0000259" key="17">
    <source>
        <dbReference type="PROSITE" id="PS50112"/>
    </source>
</evidence>
<dbReference type="SMART" id="SM00388">
    <property type="entry name" value="HisKA"/>
    <property type="match status" value="1"/>
</dbReference>
<dbReference type="GO" id="GO:0005524">
    <property type="term" value="F:ATP binding"/>
    <property type="evidence" value="ECO:0007669"/>
    <property type="project" value="UniProtKB-KW"/>
</dbReference>
<dbReference type="Gene3D" id="3.30.450.20">
    <property type="entry name" value="PAS domain"/>
    <property type="match status" value="1"/>
</dbReference>
<dbReference type="InterPro" id="IPR035965">
    <property type="entry name" value="PAS-like_dom_sf"/>
</dbReference>
<dbReference type="OrthoDB" id="9781208at2"/>
<keyword evidence="11 14" id="KW-0472">Membrane</keyword>
<evidence type="ECO:0000256" key="3">
    <source>
        <dbReference type="ARBA" id="ARBA00012438"/>
    </source>
</evidence>
<gene>
    <name evidence="20" type="ORF">CLV60_104115</name>
</gene>
<dbReference type="Pfam" id="PF08448">
    <property type="entry name" value="PAS_4"/>
    <property type="match status" value="1"/>
</dbReference>
<evidence type="ECO:0000256" key="14">
    <source>
        <dbReference type="SAM" id="Phobius"/>
    </source>
</evidence>
<keyword evidence="10" id="KW-0902">Two-component regulatory system</keyword>
<dbReference type="InterPro" id="IPR036641">
    <property type="entry name" value="HPT_dom_sf"/>
</dbReference>
<dbReference type="SUPFAM" id="SSF47226">
    <property type="entry name" value="Histidine-containing phosphotransfer domain, HPT domain"/>
    <property type="match status" value="1"/>
</dbReference>
<sequence>MPTRITNDSFRWYYASIYLGLALIFGSQYFTYKNVRDLSLNNERLNVTIGVLNQTANFGLVTKDFQSNMRGYLITQNNDLLTDNYNKKIQLVGITDTLFNLVKDDDVQTKRVKELLEISSQIVLYSQNVISIYRTQGTEQAFTKIQEGEGIRLNNLLTRKINEIEDYENHNMDQRRKLVSDTQQNSILFILLTGAVGFVLTILSIVFLNLDKRKQRQFQKEIKERERTMSQYLEAIPDGVMVINNERKIELLNESGREILGVAGERPETLEEQVTRIKLLDPTRYHVRFSADTLPVARALQGEKLAGNKIDLVKNDKIYHLETSVQPVIGLDGQIKSAITVFRDITERANYEATLEKARILAEKSVRVKDIFLSNVSHEIRTPLNAIIGFTNLLLGEVTDQKSLEYVGYIQYAGKNLLELINDILDFSKIEAGQIHLEKTPVSIHELVDSISAIMHHRAVEKNIAYEAVLEDGLPDFIETDKLRLTQILLNVCGNAVKFTERGSVKLHVEPIGEPVNEIQNIRFRVADTGVGIPKDKLKEVFNRFVQATESTTRVFGGTGLGLSIVKSLVQLFEGTLNLESDLGKGTVFTMDFPFRIVKEAELEEELEKEIDVAASVSSLQILAAEDNSLNQKLLKAIFERLNIPLTVVNNGQEALDKLREETFDMVLMDIQMPVMDGYTAIKEIRRTISTTIPIITMTAHAMVGEKEECLSIGANSYISKPFKESELLYTIAHLGNKEHYEAPQPQNFTQQPPQTKMTDSILNLDYLAEITGGDHELRDELIALFDKDSQVQLKNIAEASLANDLERLRQAIHKFRSSLFSVGLLNTANQYKELEATLKQGKWTSDLNQKLIDLKAEAETGLVQLKQL</sequence>
<dbReference type="Gene3D" id="1.10.287.130">
    <property type="match status" value="1"/>
</dbReference>
<accession>A0A2P8G870</accession>
<dbReference type="SUPFAM" id="SSF55785">
    <property type="entry name" value="PYP-like sensor domain (PAS domain)"/>
    <property type="match status" value="1"/>
</dbReference>
<evidence type="ECO:0000256" key="9">
    <source>
        <dbReference type="ARBA" id="ARBA00022989"/>
    </source>
</evidence>
<dbReference type="PROSITE" id="PS50112">
    <property type="entry name" value="PAS"/>
    <property type="match status" value="1"/>
</dbReference>
<dbReference type="InterPro" id="IPR005467">
    <property type="entry name" value="His_kinase_dom"/>
</dbReference>
<keyword evidence="6 14" id="KW-0812">Transmembrane</keyword>
<evidence type="ECO:0000259" key="15">
    <source>
        <dbReference type="PROSITE" id="PS50109"/>
    </source>
</evidence>
<evidence type="ECO:0000313" key="21">
    <source>
        <dbReference type="Proteomes" id="UP000241964"/>
    </source>
</evidence>
<dbReference type="InterPro" id="IPR004358">
    <property type="entry name" value="Sig_transdc_His_kin-like_C"/>
</dbReference>
<dbReference type="EMBL" id="PYAS01000004">
    <property type="protein sequence ID" value="PSL30173.1"/>
    <property type="molecule type" value="Genomic_DNA"/>
</dbReference>
<dbReference type="Gene3D" id="1.20.120.160">
    <property type="entry name" value="HPT domain"/>
    <property type="match status" value="1"/>
</dbReference>
<evidence type="ECO:0000256" key="5">
    <source>
        <dbReference type="ARBA" id="ARBA00022553"/>
    </source>
</evidence>
<organism evidence="20 21">
    <name type="scientific">Dyadobacter jiangsuensis</name>
    <dbReference type="NCBI Taxonomy" id="1591085"/>
    <lineage>
        <taxon>Bacteria</taxon>
        <taxon>Pseudomonadati</taxon>
        <taxon>Bacteroidota</taxon>
        <taxon>Cytophagia</taxon>
        <taxon>Cytophagales</taxon>
        <taxon>Spirosomataceae</taxon>
        <taxon>Dyadobacter</taxon>
    </lineage>
</organism>
<evidence type="ECO:0000256" key="10">
    <source>
        <dbReference type="ARBA" id="ARBA00023012"/>
    </source>
</evidence>
<comment type="catalytic activity">
    <reaction evidence="1">
        <text>ATP + protein L-histidine = ADP + protein N-phospho-L-histidine.</text>
        <dbReference type="EC" id="2.7.13.3"/>
    </reaction>
</comment>
<evidence type="ECO:0000256" key="2">
    <source>
        <dbReference type="ARBA" id="ARBA00004651"/>
    </source>
</evidence>
<dbReference type="CDD" id="cd17546">
    <property type="entry name" value="REC_hyHK_CKI1_RcsC-like"/>
    <property type="match status" value="1"/>
</dbReference>
<evidence type="ECO:0000256" key="1">
    <source>
        <dbReference type="ARBA" id="ARBA00000085"/>
    </source>
</evidence>
<dbReference type="Proteomes" id="UP000241964">
    <property type="component" value="Unassembled WGS sequence"/>
</dbReference>
<dbReference type="InterPro" id="IPR001789">
    <property type="entry name" value="Sig_transdc_resp-reg_receiver"/>
</dbReference>
<dbReference type="InterPro" id="IPR036097">
    <property type="entry name" value="HisK_dim/P_sf"/>
</dbReference>
<keyword evidence="5 13" id="KW-0597">Phosphoprotein</keyword>
<evidence type="ECO:0000256" key="4">
    <source>
        <dbReference type="ARBA" id="ARBA00022475"/>
    </source>
</evidence>
<dbReference type="SUPFAM" id="SSF55874">
    <property type="entry name" value="ATPase domain of HSP90 chaperone/DNA topoisomerase II/histidine kinase"/>
    <property type="match status" value="1"/>
</dbReference>
<feature type="transmembrane region" description="Helical" evidence="14">
    <location>
        <begin position="12"/>
        <end position="32"/>
    </location>
</feature>
<dbReference type="PRINTS" id="PR00344">
    <property type="entry name" value="BCTRLSENSOR"/>
</dbReference>
<dbReference type="SUPFAM" id="SSF47384">
    <property type="entry name" value="Homodimeric domain of signal transducing histidine kinase"/>
    <property type="match status" value="1"/>
</dbReference>
<dbReference type="Pfam" id="PF00072">
    <property type="entry name" value="Response_reg"/>
    <property type="match status" value="1"/>
</dbReference>
<feature type="domain" description="PAC" evidence="18">
    <location>
        <begin position="303"/>
        <end position="357"/>
    </location>
</feature>
<evidence type="ECO:0000259" key="16">
    <source>
        <dbReference type="PROSITE" id="PS50110"/>
    </source>
</evidence>
<dbReference type="PANTHER" id="PTHR45339:SF1">
    <property type="entry name" value="HYBRID SIGNAL TRANSDUCTION HISTIDINE KINASE J"/>
    <property type="match status" value="1"/>
</dbReference>
<feature type="transmembrane region" description="Helical" evidence="14">
    <location>
        <begin position="187"/>
        <end position="210"/>
    </location>
</feature>
<keyword evidence="8" id="KW-0067">ATP-binding</keyword>
<dbReference type="InterPro" id="IPR013656">
    <property type="entry name" value="PAS_4"/>
</dbReference>
<dbReference type="RefSeq" id="WP_106595082.1">
    <property type="nucleotide sequence ID" value="NZ_PYAS01000004.1"/>
</dbReference>
<dbReference type="PROSITE" id="PS50110">
    <property type="entry name" value="RESPONSE_REGULATORY"/>
    <property type="match status" value="1"/>
</dbReference>
<dbReference type="EC" id="2.7.13.3" evidence="3"/>
<protein>
    <recommendedName>
        <fullName evidence="3">histidine kinase</fullName>
        <ecNumber evidence="3">2.7.13.3</ecNumber>
    </recommendedName>
</protein>
<dbReference type="SMART" id="SM00387">
    <property type="entry name" value="HATPase_c"/>
    <property type="match status" value="1"/>
</dbReference>
<proteinExistence type="predicted"/>
<evidence type="ECO:0000256" key="6">
    <source>
        <dbReference type="ARBA" id="ARBA00022692"/>
    </source>
</evidence>
<dbReference type="InterPro" id="IPR000014">
    <property type="entry name" value="PAS"/>
</dbReference>
<keyword evidence="4" id="KW-1003">Cell membrane</keyword>
<reference evidence="20 21" key="1">
    <citation type="submission" date="2018-03" db="EMBL/GenBank/DDBJ databases">
        <title>Genomic Encyclopedia of Archaeal and Bacterial Type Strains, Phase II (KMG-II): from individual species to whole genera.</title>
        <authorList>
            <person name="Goeker M."/>
        </authorList>
    </citation>
    <scope>NUCLEOTIDE SEQUENCE [LARGE SCALE GENOMIC DNA]</scope>
    <source>
        <strain evidence="20 21">DSM 29057</strain>
    </source>
</reference>
<dbReference type="Gene3D" id="3.30.565.10">
    <property type="entry name" value="Histidine kinase-like ATPase, C-terminal domain"/>
    <property type="match status" value="1"/>
</dbReference>